<protein>
    <recommendedName>
        <fullName evidence="4">TM2 domain-containing protein</fullName>
    </recommendedName>
</protein>
<reference evidence="2 3" key="1">
    <citation type="submission" date="2020-06" db="EMBL/GenBank/DDBJ databases">
        <title>Methanolobus halotolerans sp. nov., isolated from a saline lake Tus in Siberia.</title>
        <authorList>
            <person name="Shen Y."/>
            <person name="Chen S.-C."/>
            <person name="Lai M.-C."/>
            <person name="Huang H.-H."/>
            <person name="Chiu H.-H."/>
            <person name="Tang S.-L."/>
            <person name="Rogozin D.Y."/>
            <person name="Degermendzhy A.G."/>
        </authorList>
    </citation>
    <scope>NUCLEOTIDE SEQUENCE [LARGE SCALE GENOMIC DNA]</scope>
    <source>
        <strain evidence="2 3">DSM 21339</strain>
    </source>
</reference>
<dbReference type="Proteomes" id="UP000509594">
    <property type="component" value="Chromosome"/>
</dbReference>
<dbReference type="AlphaFoldDB" id="A0A7D5EA37"/>
<organism evidence="2 3">
    <name type="scientific">Methanolobus zinderi</name>
    <dbReference type="NCBI Taxonomy" id="536044"/>
    <lineage>
        <taxon>Archaea</taxon>
        <taxon>Methanobacteriati</taxon>
        <taxon>Methanobacteriota</taxon>
        <taxon>Stenosarchaea group</taxon>
        <taxon>Methanomicrobia</taxon>
        <taxon>Methanosarcinales</taxon>
        <taxon>Methanosarcinaceae</taxon>
        <taxon>Methanolobus</taxon>
    </lineage>
</organism>
<evidence type="ECO:0000313" key="3">
    <source>
        <dbReference type="Proteomes" id="UP000509594"/>
    </source>
</evidence>
<evidence type="ECO:0000313" key="2">
    <source>
        <dbReference type="EMBL" id="QLC51371.1"/>
    </source>
</evidence>
<dbReference type="OrthoDB" id="64860at2157"/>
<keyword evidence="1" id="KW-0812">Transmembrane</keyword>
<feature type="transmembrane region" description="Helical" evidence="1">
    <location>
        <begin position="21"/>
        <end position="49"/>
    </location>
</feature>
<accession>A0A7D5EA37</accession>
<keyword evidence="1" id="KW-0472">Membrane</keyword>
<keyword evidence="1" id="KW-1133">Transmembrane helix</keyword>
<evidence type="ECO:0000256" key="1">
    <source>
        <dbReference type="SAM" id="Phobius"/>
    </source>
</evidence>
<name>A0A7D5EA37_9EURY</name>
<dbReference type="KEGG" id="mzi:HWN40_12805"/>
<evidence type="ECO:0008006" key="4">
    <source>
        <dbReference type="Google" id="ProtNLM"/>
    </source>
</evidence>
<sequence>MFSLIFPGLGQIRNNDPRKGLLYFAIAFTLILTLHLGVTAIILALFWLYNIYDAYTVASRKAEGP</sequence>
<dbReference type="EMBL" id="CP058215">
    <property type="protein sequence ID" value="QLC51371.1"/>
    <property type="molecule type" value="Genomic_DNA"/>
</dbReference>
<gene>
    <name evidence="2" type="ORF">HWN40_12805</name>
</gene>
<proteinExistence type="predicted"/>
<keyword evidence="3" id="KW-1185">Reference proteome</keyword>